<dbReference type="GeneID" id="68849125"/>
<dbReference type="RefSeq" id="WP_006938738.1">
    <property type="nucleotide sequence ID" value="NZ_AAUW01000021.1"/>
</dbReference>
<name>A0P0X7_ROSAI</name>
<proteinExistence type="predicted"/>
<dbReference type="eggNOG" id="COG3039">
    <property type="taxonomic scope" value="Bacteria"/>
</dbReference>
<dbReference type="EMBL" id="AAUW01000021">
    <property type="protein sequence ID" value="EAV41441.1"/>
    <property type="molecule type" value="Genomic_DNA"/>
</dbReference>
<dbReference type="InterPro" id="IPR025668">
    <property type="entry name" value="Tnp_DDE_dom"/>
</dbReference>
<feature type="compositionally biased region" description="Basic residues" evidence="1">
    <location>
        <begin position="1"/>
        <end position="20"/>
    </location>
</feature>
<organism evidence="3 4">
    <name type="scientific">Roseibium aggregatum (strain ATCC 25650 / DSM 13394 / JCM 20685 / NBRC 16684 / NCIMB 2208 / IAM 12614 / B1)</name>
    <name type="common">Stappia aggregata</name>
    <dbReference type="NCBI Taxonomy" id="384765"/>
    <lineage>
        <taxon>Bacteria</taxon>
        <taxon>Pseudomonadati</taxon>
        <taxon>Pseudomonadota</taxon>
        <taxon>Alphaproteobacteria</taxon>
        <taxon>Hyphomicrobiales</taxon>
        <taxon>Stappiaceae</taxon>
        <taxon>Roseibium</taxon>
    </lineage>
</organism>
<dbReference type="OrthoDB" id="8451553at2"/>
<dbReference type="Proteomes" id="UP000004848">
    <property type="component" value="Unassembled WGS sequence"/>
</dbReference>
<gene>
    <name evidence="3" type="ORF">SIAM614_01584</name>
</gene>
<evidence type="ECO:0000259" key="2">
    <source>
        <dbReference type="Pfam" id="PF13737"/>
    </source>
</evidence>
<reference evidence="3 4" key="1">
    <citation type="submission" date="2006-05" db="EMBL/GenBank/DDBJ databases">
        <authorList>
            <person name="King G."/>
            <person name="Ferriera S."/>
            <person name="Johnson J."/>
            <person name="Kravitz S."/>
            <person name="Beeson K."/>
            <person name="Sutton G."/>
            <person name="Rogers Y.-H."/>
            <person name="Friedman R."/>
            <person name="Frazier M."/>
            <person name="Venter J.C."/>
        </authorList>
    </citation>
    <scope>NUCLEOTIDE SEQUENCE [LARGE SCALE GENOMIC DNA]</scope>
    <source>
        <strain evidence="4">ATCC 25650 / DSM 13394 / JCM 20685 / NBRC 16684 / NCIMB 2208 / IAM 12614 / B1</strain>
    </source>
</reference>
<dbReference type="AlphaFoldDB" id="A0P0X7"/>
<feature type="region of interest" description="Disordered" evidence="1">
    <location>
        <begin position="1"/>
        <end position="25"/>
    </location>
</feature>
<evidence type="ECO:0000313" key="3">
    <source>
        <dbReference type="EMBL" id="EAV41441.1"/>
    </source>
</evidence>
<evidence type="ECO:0000256" key="1">
    <source>
        <dbReference type="SAM" id="MobiDB-lite"/>
    </source>
</evidence>
<sequence>MPFKHHASRRHKIAKSKHRVTNWAEQNESLRRRGDVTIWVDESVAHLLGRGAHTGKRGRPGTYSDLAITACLELRTVFHLALRQTQGFVRSLFQRDCKLLTGLSAGRSL</sequence>
<accession>A0P0X7</accession>
<dbReference type="Pfam" id="PF13737">
    <property type="entry name" value="DDE_Tnp_1_5"/>
    <property type="match status" value="1"/>
</dbReference>
<evidence type="ECO:0000313" key="4">
    <source>
        <dbReference type="Proteomes" id="UP000004848"/>
    </source>
</evidence>
<feature type="domain" description="Transposase DDE" evidence="2">
    <location>
        <begin position="32"/>
        <end position="94"/>
    </location>
</feature>
<comment type="caution">
    <text evidence="3">The sequence shown here is derived from an EMBL/GenBank/DDBJ whole genome shotgun (WGS) entry which is preliminary data.</text>
</comment>
<protein>
    <submittedName>
        <fullName evidence="3">Putative insertion sequence transposase protein</fullName>
    </submittedName>
</protein>